<dbReference type="InterPro" id="IPR011547">
    <property type="entry name" value="SLC26A/SulP_dom"/>
</dbReference>
<feature type="transmembrane region" description="Helical" evidence="8">
    <location>
        <begin position="337"/>
        <end position="357"/>
    </location>
</feature>
<dbReference type="GO" id="GO:0055085">
    <property type="term" value="P:transmembrane transport"/>
    <property type="evidence" value="ECO:0007669"/>
    <property type="project" value="InterPro"/>
</dbReference>
<evidence type="ECO:0000256" key="3">
    <source>
        <dbReference type="ARBA" id="ARBA00022692"/>
    </source>
</evidence>
<dbReference type="SMART" id="SM00947">
    <property type="entry name" value="Pro_CA"/>
    <property type="match status" value="1"/>
</dbReference>
<dbReference type="InterPro" id="IPR001765">
    <property type="entry name" value="Carbonic_anhydrase"/>
</dbReference>
<comment type="similarity">
    <text evidence="2">Belongs to the beta-class carbonic anhydrase family.</text>
</comment>
<keyword evidence="3 8" id="KW-0812">Transmembrane</keyword>
<dbReference type="GO" id="GO:0016020">
    <property type="term" value="C:membrane"/>
    <property type="evidence" value="ECO:0007669"/>
    <property type="project" value="UniProtKB-SubCell"/>
</dbReference>
<evidence type="ECO:0000259" key="9">
    <source>
        <dbReference type="Pfam" id="PF00916"/>
    </source>
</evidence>
<feature type="transmembrane region" description="Helical" evidence="8">
    <location>
        <begin position="43"/>
        <end position="63"/>
    </location>
</feature>
<name>A0A6G9YK29_9NOCA</name>
<gene>
    <name evidence="10" type="ORF">F5544_28555</name>
</gene>
<feature type="transmembrane region" description="Helical" evidence="8">
    <location>
        <begin position="392"/>
        <end position="423"/>
    </location>
</feature>
<evidence type="ECO:0000256" key="7">
    <source>
        <dbReference type="PIRSR" id="PIRSR601765-1"/>
    </source>
</evidence>
<comment type="cofactor">
    <cofactor evidence="7">
        <name>Zn(2+)</name>
        <dbReference type="ChEBI" id="CHEBI:29105"/>
    </cofactor>
    <text evidence="7">Binds 1 zinc ion per subunit.</text>
</comment>
<dbReference type="InterPro" id="IPR001902">
    <property type="entry name" value="SLC26A/SulP_fam"/>
</dbReference>
<dbReference type="EMBL" id="CP046172">
    <property type="protein sequence ID" value="QIS13562.1"/>
    <property type="molecule type" value="Genomic_DNA"/>
</dbReference>
<feature type="transmembrane region" description="Helical" evidence="8">
    <location>
        <begin position="363"/>
        <end position="380"/>
    </location>
</feature>
<evidence type="ECO:0000256" key="6">
    <source>
        <dbReference type="ARBA" id="ARBA00024993"/>
    </source>
</evidence>
<feature type="transmembrane region" description="Helical" evidence="8">
    <location>
        <begin position="70"/>
        <end position="90"/>
    </location>
</feature>
<keyword evidence="4 8" id="KW-1133">Transmembrane helix</keyword>
<dbReference type="Gene3D" id="3.40.1050.10">
    <property type="entry name" value="Carbonic anhydrase"/>
    <property type="match status" value="1"/>
</dbReference>
<organism evidence="10 11">
    <name type="scientific">Nocardia arthritidis</name>
    <dbReference type="NCBI Taxonomy" id="228602"/>
    <lineage>
        <taxon>Bacteria</taxon>
        <taxon>Bacillati</taxon>
        <taxon>Actinomycetota</taxon>
        <taxon>Actinomycetes</taxon>
        <taxon>Mycobacteriales</taxon>
        <taxon>Nocardiaceae</taxon>
        <taxon>Nocardia</taxon>
    </lineage>
</organism>
<dbReference type="InterPro" id="IPR036874">
    <property type="entry name" value="Carbonic_anhydrase_sf"/>
</dbReference>
<keyword evidence="7" id="KW-0479">Metal-binding</keyword>
<dbReference type="Pfam" id="PF00916">
    <property type="entry name" value="Sulfate_transp"/>
    <property type="match status" value="1"/>
</dbReference>
<feature type="domain" description="SLC26A/SulP transporter" evidence="9">
    <location>
        <begin position="40"/>
        <end position="388"/>
    </location>
</feature>
<comment type="subcellular location">
    <subcellularLocation>
        <location evidence="1">Membrane</location>
        <topology evidence="1">Multi-pass membrane protein</topology>
    </subcellularLocation>
</comment>
<evidence type="ECO:0000256" key="4">
    <source>
        <dbReference type="ARBA" id="ARBA00022989"/>
    </source>
</evidence>
<feature type="binding site" evidence="7">
    <location>
        <position position="641"/>
    </location>
    <ligand>
        <name>Zn(2+)</name>
        <dbReference type="ChEBI" id="CHEBI:29105"/>
    </ligand>
</feature>
<feature type="binding site" evidence="7">
    <location>
        <position position="638"/>
    </location>
    <ligand>
        <name>Zn(2+)</name>
        <dbReference type="ChEBI" id="CHEBI:29105"/>
    </ligand>
</feature>
<evidence type="ECO:0000256" key="8">
    <source>
        <dbReference type="SAM" id="Phobius"/>
    </source>
</evidence>
<dbReference type="PANTHER" id="PTHR11814">
    <property type="entry name" value="SULFATE TRANSPORTER"/>
    <property type="match status" value="1"/>
</dbReference>
<feature type="transmembrane region" description="Helical" evidence="8">
    <location>
        <begin position="144"/>
        <end position="166"/>
    </location>
</feature>
<keyword evidence="7" id="KW-0862">Zinc</keyword>
<accession>A0A6G9YK29</accession>
<dbReference type="Pfam" id="PF00484">
    <property type="entry name" value="Pro_CA"/>
    <property type="match status" value="1"/>
</dbReference>
<feature type="binding site" evidence="7">
    <location>
        <position position="580"/>
    </location>
    <ligand>
        <name>Zn(2+)</name>
        <dbReference type="ChEBI" id="CHEBI:29105"/>
    </ligand>
</feature>
<feature type="transmembrane region" description="Helical" evidence="8">
    <location>
        <begin position="110"/>
        <end position="132"/>
    </location>
</feature>
<dbReference type="AlphaFoldDB" id="A0A6G9YK29"/>
<evidence type="ECO:0000313" key="10">
    <source>
        <dbReference type="EMBL" id="QIS13562.1"/>
    </source>
</evidence>
<keyword evidence="11" id="KW-1185">Reference proteome</keyword>
<sequence>MPVHVPPVTGSTIRRRRNMFDTDSAPPTSHPLARIRAIGRGDLPASIVVFLVALPLSLGVALASGAPVAAGLIAAAIGGVVAGLLGGSAVQVSGPTASLTVVVAGSVQQFGWAATCFITVLAGLVQIGFGLSRIARGTLAIAPVVVHAMLAGIGVLIALQQVHVLLGGTSLSSAAASLSQLPHQLMSVHGGDLCIGLVVIAILIGWKFVPRRLRAVPGPLVAVVVATLLAPLLPTRVEHLVLDGSLLDAVGPPALPSGSWLAVALTVVTIALIASVESLLSAVAVDKLAPGRRTNLDRELIGQGAANVTSGLLGGLPVAAVIVRSITNANAGARSRAATVMHGVWILLFAIAFAGAVQRIPKAALAGLLILIGVQLIKLAHIRLARRTGDLYVYLTTVFGVVFLNLLAGMVIGLVLAFALLLWRVVRVTIIAEPVASARRWVVTIDGTCTFLALPKLSAELAKVPAGADVTVEMTVDFLDHAACELITDWAHDRQSDGTTVDFVEIGAARMAGALSGPPQRAHARKVLDELLGPWRRNGNRVDPIVAGIAAYHRGHAHLMRPHLDGLRHRPDADTFFLTCADARIVPNVITNSGPGDLFTVRNVGNLVPVDGTDSSVEAGLIYALEKLDVRAVVVCGHSSCGAMDALYRGVQAGPGLGDWLAHARPSLARFRSGHPVAAAAAAAGFPEVDQLAMVNVALQLETLHRHPAVRRGIEDRGVAVSGLFFDLATARVIEVTIDGIADFDDMGDRVAAEPV</sequence>
<evidence type="ECO:0000256" key="2">
    <source>
        <dbReference type="ARBA" id="ARBA00006217"/>
    </source>
</evidence>
<evidence type="ECO:0000256" key="5">
    <source>
        <dbReference type="ARBA" id="ARBA00023136"/>
    </source>
</evidence>
<protein>
    <submittedName>
        <fullName evidence="10">Carbonic anhydrase</fullName>
    </submittedName>
</protein>
<feature type="transmembrane region" description="Helical" evidence="8">
    <location>
        <begin position="186"/>
        <end position="206"/>
    </location>
</feature>
<comment type="function">
    <text evidence="6">Catalyzes the reversible hydration of carbon dioxide to form bicarbonate.</text>
</comment>
<dbReference type="KEGG" id="nah:F5544_28555"/>
<dbReference type="Proteomes" id="UP000503540">
    <property type="component" value="Chromosome"/>
</dbReference>
<feature type="transmembrane region" description="Helical" evidence="8">
    <location>
        <begin position="260"/>
        <end position="285"/>
    </location>
</feature>
<dbReference type="SUPFAM" id="SSF53056">
    <property type="entry name" value="beta-carbonic anhydrase, cab"/>
    <property type="match status" value="1"/>
</dbReference>
<evidence type="ECO:0000256" key="1">
    <source>
        <dbReference type="ARBA" id="ARBA00004141"/>
    </source>
</evidence>
<dbReference type="GO" id="GO:0004089">
    <property type="term" value="F:carbonate dehydratase activity"/>
    <property type="evidence" value="ECO:0007669"/>
    <property type="project" value="InterPro"/>
</dbReference>
<reference evidence="10 11" key="1">
    <citation type="journal article" date="2019" name="ACS Chem. Biol.">
        <title>Identification and Mobilization of a Cryptic Antibiotic Biosynthesis Gene Locus from a Human-Pathogenic Nocardia Isolate.</title>
        <authorList>
            <person name="Herisse M."/>
            <person name="Ishida K."/>
            <person name="Porter J.L."/>
            <person name="Howden B."/>
            <person name="Hertweck C."/>
            <person name="Stinear T.P."/>
            <person name="Pidot S.J."/>
        </authorList>
    </citation>
    <scope>NUCLEOTIDE SEQUENCE [LARGE SCALE GENOMIC DNA]</scope>
    <source>
        <strain evidence="10 11">AUSMDU00012717</strain>
    </source>
</reference>
<feature type="transmembrane region" description="Helical" evidence="8">
    <location>
        <begin position="213"/>
        <end position="233"/>
    </location>
</feature>
<feature type="binding site" evidence="7">
    <location>
        <position position="582"/>
    </location>
    <ligand>
        <name>Zn(2+)</name>
        <dbReference type="ChEBI" id="CHEBI:29105"/>
    </ligand>
</feature>
<keyword evidence="5 8" id="KW-0472">Membrane</keyword>
<evidence type="ECO:0000313" key="11">
    <source>
        <dbReference type="Proteomes" id="UP000503540"/>
    </source>
</evidence>
<dbReference type="GO" id="GO:0008270">
    <property type="term" value="F:zinc ion binding"/>
    <property type="evidence" value="ECO:0007669"/>
    <property type="project" value="InterPro"/>
</dbReference>
<proteinExistence type="inferred from homology"/>